<dbReference type="PANTHER" id="PTHR45647">
    <property type="entry name" value="OS02G0152300 PROTEIN"/>
    <property type="match status" value="1"/>
</dbReference>
<gene>
    <name evidence="5" type="ORF">PVL29_018144</name>
</gene>
<dbReference type="GO" id="GO:0061630">
    <property type="term" value="F:ubiquitin protein ligase activity"/>
    <property type="evidence" value="ECO:0007669"/>
    <property type="project" value="UniProtKB-EC"/>
</dbReference>
<dbReference type="InterPro" id="IPR051348">
    <property type="entry name" value="U-box_ubiquitin_ligases"/>
</dbReference>
<accession>A0AA38Z548</accession>
<comment type="caution">
    <text evidence="5">The sequence shown here is derived from an EMBL/GenBank/DDBJ whole genome shotgun (WGS) entry which is preliminary data.</text>
</comment>
<dbReference type="GO" id="GO:0004672">
    <property type="term" value="F:protein kinase activity"/>
    <property type="evidence" value="ECO:0007669"/>
    <property type="project" value="InterPro"/>
</dbReference>
<reference evidence="5 6" key="1">
    <citation type="journal article" date="2023" name="BMC Biotechnol.">
        <title>Vitis rotundifolia cv Carlos genome sequencing.</title>
        <authorList>
            <person name="Huff M."/>
            <person name="Hulse-Kemp A."/>
            <person name="Scheffler B."/>
            <person name="Youngblood R."/>
            <person name="Simpson S."/>
            <person name="Babiker E."/>
            <person name="Staton M."/>
        </authorList>
    </citation>
    <scope>NUCLEOTIDE SEQUENCE [LARGE SCALE GENOMIC DNA]</scope>
    <source>
        <tissue evidence="5">Leaf</tissue>
    </source>
</reference>
<dbReference type="InterPro" id="IPR000719">
    <property type="entry name" value="Prot_kinase_dom"/>
</dbReference>
<name>A0AA38Z548_VITRO</name>
<evidence type="ECO:0000313" key="5">
    <source>
        <dbReference type="EMBL" id="KAJ9682109.1"/>
    </source>
</evidence>
<dbReference type="Proteomes" id="UP001168098">
    <property type="component" value="Unassembled WGS sequence"/>
</dbReference>
<dbReference type="SUPFAM" id="SSF56112">
    <property type="entry name" value="Protein kinase-like (PK-like)"/>
    <property type="match status" value="1"/>
</dbReference>
<dbReference type="PANTHER" id="PTHR45647:SF22">
    <property type="entry name" value="U-BOX DOMAIN-CONTAINING PROTEIN 32"/>
    <property type="match status" value="1"/>
</dbReference>
<sequence>MKGMAISPSLSAKAEMDSFLFGIELHKVVKENKALLYDDWKGNILLFGVEQYFAAEICSALIFLHSNKPLIIHGNLKPTKVFFNGNYVCKLAA</sequence>
<comment type="catalytic activity">
    <reaction evidence="1">
        <text>S-ubiquitinyl-[E2 ubiquitin-conjugating enzyme]-L-cysteine + [acceptor protein]-L-lysine = [E2 ubiquitin-conjugating enzyme]-L-cysteine + N(6)-ubiquitinyl-[acceptor protein]-L-lysine.</text>
        <dbReference type="EC" id="2.3.2.27"/>
    </reaction>
</comment>
<dbReference type="AlphaFoldDB" id="A0AA38Z548"/>
<dbReference type="EMBL" id="JARBHA010000014">
    <property type="protein sequence ID" value="KAJ9682109.1"/>
    <property type="molecule type" value="Genomic_DNA"/>
</dbReference>
<proteinExistence type="predicted"/>
<dbReference type="InterPro" id="IPR011009">
    <property type="entry name" value="Kinase-like_dom_sf"/>
</dbReference>
<evidence type="ECO:0000256" key="3">
    <source>
        <dbReference type="ARBA" id="ARBA00022786"/>
    </source>
</evidence>
<keyword evidence="3" id="KW-0833">Ubl conjugation pathway</keyword>
<dbReference type="PROSITE" id="PS50011">
    <property type="entry name" value="PROTEIN_KINASE_DOM"/>
    <property type="match status" value="1"/>
</dbReference>
<dbReference type="GO" id="GO:0005524">
    <property type="term" value="F:ATP binding"/>
    <property type="evidence" value="ECO:0007669"/>
    <property type="project" value="InterPro"/>
</dbReference>
<dbReference type="EC" id="2.3.2.27" evidence="2"/>
<evidence type="ECO:0000256" key="1">
    <source>
        <dbReference type="ARBA" id="ARBA00000900"/>
    </source>
</evidence>
<feature type="domain" description="Protein kinase" evidence="4">
    <location>
        <begin position="1"/>
        <end position="93"/>
    </location>
</feature>
<evidence type="ECO:0000259" key="4">
    <source>
        <dbReference type="PROSITE" id="PS50011"/>
    </source>
</evidence>
<protein>
    <recommendedName>
        <fullName evidence="2">RING-type E3 ubiquitin transferase</fullName>
        <ecNumber evidence="2">2.3.2.27</ecNumber>
    </recommendedName>
</protein>
<keyword evidence="6" id="KW-1185">Reference proteome</keyword>
<dbReference type="Gene3D" id="1.10.510.10">
    <property type="entry name" value="Transferase(Phosphotransferase) domain 1"/>
    <property type="match status" value="1"/>
</dbReference>
<evidence type="ECO:0000313" key="6">
    <source>
        <dbReference type="Proteomes" id="UP001168098"/>
    </source>
</evidence>
<organism evidence="5 6">
    <name type="scientific">Vitis rotundifolia</name>
    <name type="common">Muscadine grape</name>
    <dbReference type="NCBI Taxonomy" id="103349"/>
    <lineage>
        <taxon>Eukaryota</taxon>
        <taxon>Viridiplantae</taxon>
        <taxon>Streptophyta</taxon>
        <taxon>Embryophyta</taxon>
        <taxon>Tracheophyta</taxon>
        <taxon>Spermatophyta</taxon>
        <taxon>Magnoliopsida</taxon>
        <taxon>eudicotyledons</taxon>
        <taxon>Gunneridae</taxon>
        <taxon>Pentapetalae</taxon>
        <taxon>rosids</taxon>
        <taxon>Vitales</taxon>
        <taxon>Vitaceae</taxon>
        <taxon>Viteae</taxon>
        <taxon>Vitis</taxon>
    </lineage>
</organism>
<evidence type="ECO:0000256" key="2">
    <source>
        <dbReference type="ARBA" id="ARBA00012483"/>
    </source>
</evidence>